<protein>
    <submittedName>
        <fullName evidence="1">Uncharacterized protein</fullName>
    </submittedName>
</protein>
<organism>
    <name type="scientific">Branchiostoma floridae</name>
    <name type="common">Florida lancelet</name>
    <name type="synonym">Amphioxus</name>
    <dbReference type="NCBI Taxonomy" id="7739"/>
    <lineage>
        <taxon>Eukaryota</taxon>
        <taxon>Metazoa</taxon>
        <taxon>Chordata</taxon>
        <taxon>Cephalochordata</taxon>
        <taxon>Leptocardii</taxon>
        <taxon>Amphioxiformes</taxon>
        <taxon>Branchiostomatidae</taxon>
        <taxon>Branchiostoma</taxon>
    </lineage>
</organism>
<accession>C3ZUI5</accession>
<proteinExistence type="predicted"/>
<name>C3ZUI5_BRAFL</name>
<dbReference type="InParanoid" id="C3ZUI5"/>
<evidence type="ECO:0000313" key="1">
    <source>
        <dbReference type="EMBL" id="EEN43824.1"/>
    </source>
</evidence>
<dbReference type="EMBL" id="GG666683">
    <property type="protein sequence ID" value="EEN43824.1"/>
    <property type="molecule type" value="Genomic_DNA"/>
</dbReference>
<dbReference type="AlphaFoldDB" id="C3ZUI5"/>
<gene>
    <name evidence="1" type="ORF">BRAFLDRAFT_92262</name>
</gene>
<sequence>MVGLHEGDIYKEWSRKKKSFEEDRNEDDASTKNTTISGRVGWIGHRRGKLYGLAGGLFGSRRIVVQATIPFVRLLPGPVQAEAGGGRLLYCGISQTLTAGGTWHRLSRSLGNVPRGAVVRVHIEVDVPGDAILLCYGPWLLVELVFTPDTTGRVAWVAPPVTVLSISGKVVTQLYPKLFNFSGLKNISRYTKF</sequence>
<reference evidence="1" key="1">
    <citation type="journal article" date="2008" name="Nature">
        <title>The amphioxus genome and the evolution of the chordate karyotype.</title>
        <authorList>
            <consortium name="US DOE Joint Genome Institute (JGI-PGF)"/>
            <person name="Putnam N.H."/>
            <person name="Butts T."/>
            <person name="Ferrier D.E.K."/>
            <person name="Furlong R.F."/>
            <person name="Hellsten U."/>
            <person name="Kawashima T."/>
            <person name="Robinson-Rechavi M."/>
            <person name="Shoguchi E."/>
            <person name="Terry A."/>
            <person name="Yu J.-K."/>
            <person name="Benito-Gutierrez E.L."/>
            <person name="Dubchak I."/>
            <person name="Garcia-Fernandez J."/>
            <person name="Gibson-Brown J.J."/>
            <person name="Grigoriev I.V."/>
            <person name="Horton A.C."/>
            <person name="de Jong P.J."/>
            <person name="Jurka J."/>
            <person name="Kapitonov V.V."/>
            <person name="Kohara Y."/>
            <person name="Kuroki Y."/>
            <person name="Lindquist E."/>
            <person name="Lucas S."/>
            <person name="Osoegawa K."/>
            <person name="Pennacchio L.A."/>
            <person name="Salamov A.A."/>
            <person name="Satou Y."/>
            <person name="Sauka-Spengler T."/>
            <person name="Schmutz J."/>
            <person name="Shin-I T."/>
            <person name="Toyoda A."/>
            <person name="Bronner-Fraser M."/>
            <person name="Fujiyama A."/>
            <person name="Holland L.Z."/>
            <person name="Holland P.W.H."/>
            <person name="Satoh N."/>
            <person name="Rokhsar D.S."/>
        </authorList>
    </citation>
    <scope>NUCLEOTIDE SEQUENCE [LARGE SCALE GENOMIC DNA]</scope>
    <source>
        <strain evidence="1">S238N-H82</strain>
        <tissue evidence="1">Testes</tissue>
    </source>
</reference>